<dbReference type="PANTHER" id="PTHR43159">
    <property type="entry name" value="ENOYL-[ACYL-CARRIER-PROTEIN] REDUCTASE"/>
    <property type="match status" value="1"/>
</dbReference>
<reference evidence="12 13" key="1">
    <citation type="submission" date="2016-10" db="EMBL/GenBank/DDBJ databases">
        <authorList>
            <person name="de Groot N.N."/>
        </authorList>
    </citation>
    <scope>NUCLEOTIDE SEQUENCE [LARGE SCALE GENOMIC DNA]</scope>
    <source>
        <strain evidence="12 13">CGMCC 1.8894</strain>
    </source>
</reference>
<dbReference type="Pfam" id="PF13561">
    <property type="entry name" value="adh_short_C2"/>
    <property type="match status" value="1"/>
</dbReference>
<dbReference type="InterPro" id="IPR036291">
    <property type="entry name" value="NAD(P)-bd_dom_sf"/>
</dbReference>
<dbReference type="GO" id="GO:0006633">
    <property type="term" value="P:fatty acid biosynthetic process"/>
    <property type="evidence" value="ECO:0007669"/>
    <property type="project" value="UniProtKB-UniPathway"/>
</dbReference>
<proteinExistence type="inferred from homology"/>
<feature type="binding site" evidence="11">
    <location>
        <position position="12"/>
    </location>
    <ligand>
        <name>NAD(+)</name>
        <dbReference type="ChEBI" id="CHEBI:57540"/>
    </ligand>
</feature>
<evidence type="ECO:0000256" key="8">
    <source>
        <dbReference type="ARBA" id="ARBA00048572"/>
    </source>
</evidence>
<dbReference type="PROSITE" id="PS51257">
    <property type="entry name" value="PROKAR_LIPOPROTEIN"/>
    <property type="match status" value="1"/>
</dbReference>
<evidence type="ECO:0000256" key="7">
    <source>
        <dbReference type="ARBA" id="ARBA00023160"/>
    </source>
</evidence>
<feature type="binding site" evidence="11">
    <location>
        <position position="91"/>
    </location>
    <ligand>
        <name>NAD(+)</name>
        <dbReference type="ChEBI" id="CHEBI:57540"/>
    </ligand>
</feature>
<keyword evidence="6" id="KW-0443">Lipid metabolism</keyword>
<dbReference type="Proteomes" id="UP000198539">
    <property type="component" value="Unassembled WGS sequence"/>
</dbReference>
<feature type="active site" description="Proton acceptor" evidence="10">
    <location>
        <position position="144"/>
    </location>
</feature>
<evidence type="ECO:0000256" key="9">
    <source>
        <dbReference type="PIRNR" id="PIRNR000094"/>
    </source>
</evidence>
<name>A0A1H2TM84_9RHOB</name>
<feature type="active site" description="Proton acceptor" evidence="10">
    <location>
        <position position="154"/>
    </location>
</feature>
<dbReference type="InterPro" id="IPR014358">
    <property type="entry name" value="Enoyl-ACP_Rdtase_NADH"/>
</dbReference>
<evidence type="ECO:0000256" key="5">
    <source>
        <dbReference type="ARBA" id="ARBA00023002"/>
    </source>
</evidence>
<evidence type="ECO:0000256" key="3">
    <source>
        <dbReference type="ARBA" id="ARBA00022516"/>
    </source>
</evidence>
<evidence type="ECO:0000256" key="1">
    <source>
        <dbReference type="ARBA" id="ARBA00005194"/>
    </source>
</evidence>
<dbReference type="EC" id="1.3.1.9" evidence="9"/>
<keyword evidence="7 9" id="KW-0275">Fatty acid biosynthesis</keyword>
<evidence type="ECO:0000256" key="4">
    <source>
        <dbReference type="ARBA" id="ARBA00022832"/>
    </source>
</evidence>
<dbReference type="AlphaFoldDB" id="A0A1H2TM84"/>
<comment type="pathway">
    <text evidence="1">Lipid metabolism; fatty acid biosynthesis.</text>
</comment>
<keyword evidence="4" id="KW-0276">Fatty acid metabolism</keyword>
<dbReference type="PRINTS" id="PR00081">
    <property type="entry name" value="GDHRDH"/>
</dbReference>
<feature type="binding site" evidence="11">
    <location>
        <begin position="18"/>
        <end position="19"/>
    </location>
    <ligand>
        <name>NAD(+)</name>
        <dbReference type="ChEBI" id="CHEBI:57540"/>
    </ligand>
</feature>
<evidence type="ECO:0000256" key="2">
    <source>
        <dbReference type="ARBA" id="ARBA00009233"/>
    </source>
</evidence>
<keyword evidence="13" id="KW-1185">Reference proteome</keyword>
<dbReference type="SUPFAM" id="SSF51735">
    <property type="entry name" value="NAD(P)-binding Rossmann-fold domains"/>
    <property type="match status" value="1"/>
</dbReference>
<dbReference type="UniPathway" id="UPA00094"/>
<evidence type="ECO:0000313" key="13">
    <source>
        <dbReference type="Proteomes" id="UP000198539"/>
    </source>
</evidence>
<dbReference type="STRING" id="564137.SAMN04488238_102102"/>
<sequence>MILNNKVGLVVGIANAQSIAAGCATAFAREGATQILTYMNDRALPHVQPVADAVGAEALLPLDLAVPDQLEAVCDAIRARWGRLDFLLHCVAFCPKDDLHGRVVDCSASGFAQAMDISCHSFLRLAKAAEPLMQHGGSLLTVSYYGAEKVVDHYNIMGPVKAALEAATRHVAVELGPQGIRANVLSPGPIATRAASGIEGFEGLMADARARAPERRLVTIDEVGAVAAFLASDHASGVTGTTTHIDGGRHVRM</sequence>
<evidence type="ECO:0000256" key="6">
    <source>
        <dbReference type="ARBA" id="ARBA00023098"/>
    </source>
</evidence>
<protein>
    <recommendedName>
        <fullName evidence="9">Enoyl-[acyl-carrier-protein] reductase [NADH]</fullName>
        <ecNumber evidence="9">1.3.1.9</ecNumber>
    </recommendedName>
</protein>
<comment type="catalytic activity">
    <reaction evidence="8 9">
        <text>a 2,3-saturated acyl-[ACP] + NAD(+) = a (2E)-enoyl-[ACP] + NADH + H(+)</text>
        <dbReference type="Rhea" id="RHEA:10240"/>
        <dbReference type="Rhea" id="RHEA-COMP:9925"/>
        <dbReference type="Rhea" id="RHEA-COMP:9926"/>
        <dbReference type="ChEBI" id="CHEBI:15378"/>
        <dbReference type="ChEBI" id="CHEBI:57540"/>
        <dbReference type="ChEBI" id="CHEBI:57945"/>
        <dbReference type="ChEBI" id="CHEBI:78784"/>
        <dbReference type="ChEBI" id="CHEBI:78785"/>
        <dbReference type="EC" id="1.3.1.9"/>
    </reaction>
</comment>
<dbReference type="Gene3D" id="3.40.50.720">
    <property type="entry name" value="NAD(P)-binding Rossmann-like Domain"/>
    <property type="match status" value="1"/>
</dbReference>
<comment type="similarity">
    <text evidence="2 9">Belongs to the short-chain dehydrogenases/reductases (SDR) family. FabI subfamily.</text>
</comment>
<evidence type="ECO:0000313" key="12">
    <source>
        <dbReference type="EMBL" id="SDW44940.1"/>
    </source>
</evidence>
<evidence type="ECO:0000256" key="10">
    <source>
        <dbReference type="PIRSR" id="PIRSR000094-1"/>
    </source>
</evidence>
<dbReference type="EMBL" id="FNOM01000002">
    <property type="protein sequence ID" value="SDW44940.1"/>
    <property type="molecule type" value="Genomic_DNA"/>
</dbReference>
<dbReference type="PANTHER" id="PTHR43159:SF2">
    <property type="entry name" value="ENOYL-[ACYL-CARRIER-PROTEIN] REDUCTASE [NADH], CHLOROPLASTIC"/>
    <property type="match status" value="1"/>
</dbReference>
<dbReference type="NCBIfam" id="NF005717">
    <property type="entry name" value="PRK07533.1"/>
    <property type="match status" value="1"/>
</dbReference>
<dbReference type="InterPro" id="IPR002347">
    <property type="entry name" value="SDR_fam"/>
</dbReference>
<organism evidence="12 13">
    <name type="scientific">Roseicitreum antarcticum</name>
    <dbReference type="NCBI Taxonomy" id="564137"/>
    <lineage>
        <taxon>Bacteria</taxon>
        <taxon>Pseudomonadati</taxon>
        <taxon>Pseudomonadota</taxon>
        <taxon>Alphaproteobacteria</taxon>
        <taxon>Rhodobacterales</taxon>
        <taxon>Paracoccaceae</taxon>
        <taxon>Roseicitreum</taxon>
    </lineage>
</organism>
<dbReference type="PIRSF" id="PIRSF000094">
    <property type="entry name" value="Enoyl-ACP_rdct"/>
    <property type="match status" value="1"/>
</dbReference>
<evidence type="ECO:0000256" key="11">
    <source>
        <dbReference type="PIRSR" id="PIRSR000094-3"/>
    </source>
</evidence>
<gene>
    <name evidence="12" type="ORF">SAMN04488238_102102</name>
</gene>
<keyword evidence="9 11" id="KW-0520">NAD</keyword>
<feature type="binding site" evidence="11">
    <location>
        <begin position="190"/>
        <end position="194"/>
    </location>
    <ligand>
        <name>NAD(+)</name>
        <dbReference type="ChEBI" id="CHEBI:57540"/>
    </ligand>
</feature>
<feature type="binding site" evidence="11">
    <location>
        <position position="161"/>
    </location>
    <ligand>
        <name>NAD(+)</name>
        <dbReference type="ChEBI" id="CHEBI:57540"/>
    </ligand>
</feature>
<dbReference type="GO" id="GO:0004318">
    <property type="term" value="F:enoyl-[acyl-carrier-protein] reductase (NADH) activity"/>
    <property type="evidence" value="ECO:0007669"/>
    <property type="project" value="UniProtKB-EC"/>
</dbReference>
<keyword evidence="3 9" id="KW-0444">Lipid biosynthesis</keyword>
<keyword evidence="5 9" id="KW-0560">Oxidoreductase</keyword>
<accession>A0A1H2TM84</accession>